<reference evidence="1 2" key="1">
    <citation type="journal article" date="2020" name="Nature">
        <title>Six reference-quality genomes reveal evolution of bat adaptations.</title>
        <authorList>
            <person name="Jebb D."/>
            <person name="Huang Z."/>
            <person name="Pippel M."/>
            <person name="Hughes G.M."/>
            <person name="Lavrichenko K."/>
            <person name="Devanna P."/>
            <person name="Winkler S."/>
            <person name="Jermiin L.S."/>
            <person name="Skirmuntt E.C."/>
            <person name="Katzourakis A."/>
            <person name="Burkitt-Gray L."/>
            <person name="Ray D.A."/>
            <person name="Sullivan K.A.M."/>
            <person name="Roscito J.G."/>
            <person name="Kirilenko B.M."/>
            <person name="Davalos L.M."/>
            <person name="Corthals A.P."/>
            <person name="Power M.L."/>
            <person name="Jones G."/>
            <person name="Ransome R.D."/>
            <person name="Dechmann D.K.N."/>
            <person name="Locatelli A.G."/>
            <person name="Puechmaille S.J."/>
            <person name="Fedrigo O."/>
            <person name="Jarvis E.D."/>
            <person name="Hiller M."/>
            <person name="Vernes S.C."/>
            <person name="Myers E.W."/>
            <person name="Teeling E.C."/>
        </authorList>
    </citation>
    <scope>NUCLEOTIDE SEQUENCE [LARGE SCALE GENOMIC DNA]</scope>
    <source>
        <strain evidence="1">MRhiFer1</strain>
        <tissue evidence="1">Lung</tissue>
    </source>
</reference>
<evidence type="ECO:0000313" key="1">
    <source>
        <dbReference type="EMBL" id="KAF6361754.1"/>
    </source>
</evidence>
<dbReference type="AlphaFoldDB" id="A0A7J7YIQ7"/>
<name>A0A7J7YIQ7_RHIFE</name>
<accession>A0A7J7YIQ7</accession>
<comment type="caution">
    <text evidence="1">The sequence shown here is derived from an EMBL/GenBank/DDBJ whole genome shotgun (WGS) entry which is preliminary data.</text>
</comment>
<evidence type="ECO:0000313" key="2">
    <source>
        <dbReference type="Proteomes" id="UP000585614"/>
    </source>
</evidence>
<dbReference type="Proteomes" id="UP000585614">
    <property type="component" value="Unassembled WGS sequence"/>
</dbReference>
<organism evidence="1 2">
    <name type="scientific">Rhinolophus ferrumequinum</name>
    <name type="common">Greater horseshoe bat</name>
    <dbReference type="NCBI Taxonomy" id="59479"/>
    <lineage>
        <taxon>Eukaryota</taxon>
        <taxon>Metazoa</taxon>
        <taxon>Chordata</taxon>
        <taxon>Craniata</taxon>
        <taxon>Vertebrata</taxon>
        <taxon>Euteleostomi</taxon>
        <taxon>Mammalia</taxon>
        <taxon>Eutheria</taxon>
        <taxon>Laurasiatheria</taxon>
        <taxon>Chiroptera</taxon>
        <taxon>Yinpterochiroptera</taxon>
        <taxon>Rhinolophoidea</taxon>
        <taxon>Rhinolophidae</taxon>
        <taxon>Rhinolophinae</taxon>
        <taxon>Rhinolophus</taxon>
    </lineage>
</organism>
<sequence>MFMFIVSFSQTKEQWKKCGWTVEMELTHHKWVFVQGYRCTPFPNDDIVKAQRERGFQTLLIVTTVKNVLQNDLPYGHIFNLKFPNTTFTLIMCDTFLFSIQWRLFPASLTSQHTNEWIRTCSLKNTPLGRPLPVSTGNLRP</sequence>
<protein>
    <submittedName>
        <fullName evidence="1">Uncharacterized protein</fullName>
    </submittedName>
</protein>
<proteinExistence type="predicted"/>
<dbReference type="EMBL" id="JACAGC010000006">
    <property type="protein sequence ID" value="KAF6361754.1"/>
    <property type="molecule type" value="Genomic_DNA"/>
</dbReference>
<gene>
    <name evidence="1" type="ORF">mRhiFer1_009979</name>
</gene>